<name>A0A382LYK1_9ZZZZ</name>
<organism evidence="1">
    <name type="scientific">marine metagenome</name>
    <dbReference type="NCBI Taxonomy" id="408172"/>
    <lineage>
        <taxon>unclassified sequences</taxon>
        <taxon>metagenomes</taxon>
        <taxon>ecological metagenomes</taxon>
    </lineage>
</organism>
<dbReference type="EMBL" id="UINC01090147">
    <property type="protein sequence ID" value="SVC41829.1"/>
    <property type="molecule type" value="Genomic_DNA"/>
</dbReference>
<reference evidence="1" key="1">
    <citation type="submission" date="2018-05" db="EMBL/GenBank/DDBJ databases">
        <authorList>
            <person name="Lanie J.A."/>
            <person name="Ng W.-L."/>
            <person name="Kazmierczak K.M."/>
            <person name="Andrzejewski T.M."/>
            <person name="Davidsen T.M."/>
            <person name="Wayne K.J."/>
            <person name="Tettelin H."/>
            <person name="Glass J.I."/>
            <person name="Rusch D."/>
            <person name="Podicherti R."/>
            <person name="Tsui H.-C.T."/>
            <person name="Winkler M.E."/>
        </authorList>
    </citation>
    <scope>NUCLEOTIDE SEQUENCE</scope>
</reference>
<evidence type="ECO:0000313" key="1">
    <source>
        <dbReference type="EMBL" id="SVC41829.1"/>
    </source>
</evidence>
<sequence>MVKLIVFMVWIVCSFTTMMVISGC</sequence>
<dbReference type="AlphaFoldDB" id="A0A382LYK1"/>
<feature type="non-terminal residue" evidence="1">
    <location>
        <position position="24"/>
    </location>
</feature>
<gene>
    <name evidence="1" type="ORF">METZ01_LOCUS294683</name>
</gene>
<protein>
    <submittedName>
        <fullName evidence="1">Uncharacterized protein</fullName>
    </submittedName>
</protein>
<proteinExistence type="predicted"/>
<accession>A0A382LYK1</accession>
<dbReference type="PROSITE" id="PS51257">
    <property type="entry name" value="PROKAR_LIPOPROTEIN"/>
    <property type="match status" value="1"/>
</dbReference>